<evidence type="ECO:0000313" key="2">
    <source>
        <dbReference type="EMBL" id="SEL09005.1"/>
    </source>
</evidence>
<gene>
    <name evidence="2" type="ORF">SAMN04515666_102812</name>
</gene>
<protein>
    <submittedName>
        <fullName evidence="2">2Fe-2S iron-sulfur cluster binding domain-containing protein</fullName>
    </submittedName>
</protein>
<organism evidence="2 3">
    <name type="scientific">Bosea lupini</name>
    <dbReference type="NCBI Taxonomy" id="1036779"/>
    <lineage>
        <taxon>Bacteria</taxon>
        <taxon>Pseudomonadati</taxon>
        <taxon>Pseudomonadota</taxon>
        <taxon>Alphaproteobacteria</taxon>
        <taxon>Hyphomicrobiales</taxon>
        <taxon>Boseaceae</taxon>
        <taxon>Bosea</taxon>
    </lineage>
</organism>
<keyword evidence="1" id="KW-0560">Oxidoreductase</keyword>
<reference evidence="3" key="1">
    <citation type="submission" date="2016-10" db="EMBL/GenBank/DDBJ databases">
        <authorList>
            <person name="Varghese N."/>
            <person name="Submissions S."/>
        </authorList>
    </citation>
    <scope>NUCLEOTIDE SEQUENCE [LARGE SCALE GENOMIC DNA]</scope>
    <source>
        <strain evidence="3">LMG 26383,CCUG 61248,R- 45681</strain>
    </source>
</reference>
<keyword evidence="3" id="KW-1185">Reference proteome</keyword>
<dbReference type="Proteomes" id="UP000199664">
    <property type="component" value="Unassembled WGS sequence"/>
</dbReference>
<dbReference type="GO" id="GO:0051536">
    <property type="term" value="F:iron-sulfur cluster binding"/>
    <property type="evidence" value="ECO:0007669"/>
    <property type="project" value="InterPro"/>
</dbReference>
<dbReference type="Pfam" id="PF13510">
    <property type="entry name" value="Fer2_4"/>
    <property type="match status" value="1"/>
</dbReference>
<name>A0A1H7ME64_9HYPH</name>
<proteinExistence type="predicted"/>
<dbReference type="OrthoDB" id="573392at2"/>
<dbReference type="InterPro" id="IPR036010">
    <property type="entry name" value="2Fe-2S_ferredoxin-like_sf"/>
</dbReference>
<dbReference type="AlphaFoldDB" id="A0A1H7ME64"/>
<dbReference type="EMBL" id="FOAN01000002">
    <property type="protein sequence ID" value="SEL09005.1"/>
    <property type="molecule type" value="Genomic_DNA"/>
</dbReference>
<evidence type="ECO:0000313" key="3">
    <source>
        <dbReference type="Proteomes" id="UP000199664"/>
    </source>
</evidence>
<accession>A0A1H7ME64</accession>
<dbReference type="SUPFAM" id="SSF54292">
    <property type="entry name" value="2Fe-2S ferredoxin-like"/>
    <property type="match status" value="1"/>
</dbReference>
<dbReference type="Gene3D" id="3.10.20.440">
    <property type="entry name" value="2Fe-2S iron-sulphur cluster binding domain, sarcosine oxidase, alpha subunit, N-terminal domain"/>
    <property type="match status" value="1"/>
</dbReference>
<evidence type="ECO:0000256" key="1">
    <source>
        <dbReference type="ARBA" id="ARBA00023002"/>
    </source>
</evidence>
<dbReference type="STRING" id="1036779.SAMN04515666_102812"/>
<dbReference type="InterPro" id="IPR042204">
    <property type="entry name" value="2Fe-2S-bd_N"/>
</dbReference>
<dbReference type="RefSeq" id="WP_091832242.1">
    <property type="nucleotide sequence ID" value="NZ_FOAN01000002.1"/>
</dbReference>
<dbReference type="GO" id="GO:0016491">
    <property type="term" value="F:oxidoreductase activity"/>
    <property type="evidence" value="ECO:0007669"/>
    <property type="project" value="UniProtKB-KW"/>
</dbReference>
<sequence>MFKQLAQPDRPLVGIVLSGRVVSAPEGEMLAAVLLREGFGPFRTTPAGGRERAAYCMMGVCFDCLVTIDGRPNRQACQERVRAGICVEPQQGAALLPAIGSKA</sequence>